<keyword evidence="1 4" id="KW-0378">Hydrolase</keyword>
<dbReference type="Pfam" id="PF00128">
    <property type="entry name" value="Alpha-amylase"/>
    <property type="match status" value="1"/>
</dbReference>
<sequence>MERIIYNSKNKIYKNPFGALPTEESCTFSIDILKSEEPLEVFFSYRKDAAADPCYVNMDYVCETGDYLRFSCRLSFSASGLYFYRFEFSYPGGKRFCGKKDGTAFIEDWLDEWQLTVYDKGFQTPEWAKGAVMYQIFPDRFCRSDNYMPQTAKNERKIHESWFEVPDFIYDNPEYKGNDFFCGNLKGIAERIDYIKSLGVDVIYLNPIFESPENHRYSTADYTKVDPYLGTNEDFKELCSRFREAGIRVILDGVFSHTGADSIYFNKFGHYDSIGAWQGSASPYYNWYQFNDSEIGYDCWWGFETLPNVNETEPDFLNFITGEEGVLSYWQDLGASGWRLDVADELPDGFLDALRNRVKQTDPDALIIGEVWEDATNKFAYGVRRRYLLGNQLDSVMNYPWRNAVIDYVKTGGAKLFCSRITEIMENYPAPVLNCLMNILSTHDTERIINVLGVTHNVAHSEAAEYHLTEEEYNRGKAGFMAAAFLQFALPGIPSIYYGDEAGLTGFRDPYCRMGFPYGREDFELIDFFQGLGKLRKQYREDFSMPAECFAAGEHTVIFTRGALLFAINMGSYEEIVKLSSDFVTIYGGEHINFQNNMLALPEHTFVALKKEGQNMVENKEK</sequence>
<evidence type="ECO:0000256" key="1">
    <source>
        <dbReference type="ARBA" id="ARBA00022801"/>
    </source>
</evidence>
<dbReference type="InterPro" id="IPR017853">
    <property type="entry name" value="GH"/>
</dbReference>
<dbReference type="SUPFAM" id="SSF51445">
    <property type="entry name" value="(Trans)glycosidases"/>
    <property type="match status" value="1"/>
</dbReference>
<keyword evidence="2" id="KW-0326">Glycosidase</keyword>
<gene>
    <name evidence="4" type="ORF">H8698_12045</name>
</gene>
<dbReference type="InterPro" id="IPR045857">
    <property type="entry name" value="O16G_dom_2"/>
</dbReference>
<evidence type="ECO:0000256" key="2">
    <source>
        <dbReference type="ARBA" id="ARBA00023295"/>
    </source>
</evidence>
<comment type="caution">
    <text evidence="4">The sequence shown here is derived from an EMBL/GenBank/DDBJ whole genome shotgun (WGS) entry which is preliminary data.</text>
</comment>
<keyword evidence="5" id="KW-1185">Reference proteome</keyword>
<dbReference type="PANTHER" id="PTHR10357:SF210">
    <property type="entry name" value="MALTODEXTRIN GLUCOSIDASE"/>
    <property type="match status" value="1"/>
</dbReference>
<dbReference type="EMBL" id="JACRSU010000005">
    <property type="protein sequence ID" value="MBC8541709.1"/>
    <property type="molecule type" value="Genomic_DNA"/>
</dbReference>
<evidence type="ECO:0000313" key="4">
    <source>
        <dbReference type="EMBL" id="MBC8541709.1"/>
    </source>
</evidence>
<dbReference type="InterPro" id="IPR006047">
    <property type="entry name" value="GH13_cat_dom"/>
</dbReference>
<dbReference type="Proteomes" id="UP000611762">
    <property type="component" value="Unassembled WGS sequence"/>
</dbReference>
<protein>
    <submittedName>
        <fullName evidence="4">Glycoside hydrolase family 13 protein</fullName>
    </submittedName>
</protein>
<dbReference type="AlphaFoldDB" id="A0A926DQX0"/>
<reference evidence="4" key="1">
    <citation type="submission" date="2020-08" db="EMBL/GenBank/DDBJ databases">
        <title>Genome public.</title>
        <authorList>
            <person name="Liu C."/>
            <person name="Sun Q."/>
        </authorList>
    </citation>
    <scope>NUCLEOTIDE SEQUENCE</scope>
    <source>
        <strain evidence="4">H8</strain>
    </source>
</reference>
<dbReference type="Gene3D" id="3.20.20.80">
    <property type="entry name" value="Glycosidases"/>
    <property type="match status" value="1"/>
</dbReference>
<dbReference type="PANTHER" id="PTHR10357">
    <property type="entry name" value="ALPHA-AMYLASE FAMILY MEMBER"/>
    <property type="match status" value="1"/>
</dbReference>
<accession>A0A926DQX0</accession>
<organism evidence="4 5">
    <name type="scientific">Congzhengia minquanensis</name>
    <dbReference type="NCBI Taxonomy" id="2763657"/>
    <lineage>
        <taxon>Bacteria</taxon>
        <taxon>Bacillati</taxon>
        <taxon>Bacillota</taxon>
        <taxon>Clostridia</taxon>
        <taxon>Eubacteriales</taxon>
        <taxon>Oscillospiraceae</taxon>
        <taxon>Congzhengia</taxon>
    </lineage>
</organism>
<evidence type="ECO:0000259" key="3">
    <source>
        <dbReference type="SMART" id="SM00642"/>
    </source>
</evidence>
<proteinExistence type="predicted"/>
<feature type="domain" description="Glycosyl hydrolase family 13 catalytic" evidence="3">
    <location>
        <begin position="135"/>
        <end position="536"/>
    </location>
</feature>
<dbReference type="SMART" id="SM00642">
    <property type="entry name" value="Aamy"/>
    <property type="match status" value="1"/>
</dbReference>
<dbReference type="RefSeq" id="WP_249313728.1">
    <property type="nucleotide sequence ID" value="NZ_JACRSU010000005.1"/>
</dbReference>
<dbReference type="Gene3D" id="3.90.400.10">
    <property type="entry name" value="Oligo-1,6-glucosidase, Domain 2"/>
    <property type="match status" value="1"/>
</dbReference>
<dbReference type="CDD" id="cd11338">
    <property type="entry name" value="AmyAc_CMD"/>
    <property type="match status" value="1"/>
</dbReference>
<name>A0A926DQX0_9FIRM</name>
<dbReference type="GO" id="GO:0016798">
    <property type="term" value="F:hydrolase activity, acting on glycosyl bonds"/>
    <property type="evidence" value="ECO:0007669"/>
    <property type="project" value="UniProtKB-KW"/>
</dbReference>
<dbReference type="GO" id="GO:0005975">
    <property type="term" value="P:carbohydrate metabolic process"/>
    <property type="evidence" value="ECO:0007669"/>
    <property type="project" value="InterPro"/>
</dbReference>
<evidence type="ECO:0000313" key="5">
    <source>
        <dbReference type="Proteomes" id="UP000611762"/>
    </source>
</evidence>